<dbReference type="Proteomes" id="UP000321533">
    <property type="component" value="Chromosome"/>
</dbReference>
<dbReference type="RefSeq" id="WP_147192921.1">
    <property type="nucleotide sequence ID" value="NZ_CP042435.1"/>
</dbReference>
<dbReference type="SUPFAM" id="SSF54285">
    <property type="entry name" value="MoaD/ThiS"/>
    <property type="match status" value="1"/>
</dbReference>
<dbReference type="OrthoDB" id="6894792at2"/>
<evidence type="ECO:0000313" key="2">
    <source>
        <dbReference type="Proteomes" id="UP000321533"/>
    </source>
</evidence>
<dbReference type="InterPro" id="IPR052045">
    <property type="entry name" value="Sulfur_Carrier/Prot_Modifier"/>
</dbReference>
<accession>A0A5B8VGA1</accession>
<dbReference type="InterPro" id="IPR003749">
    <property type="entry name" value="ThiS/MoaD-like"/>
</dbReference>
<dbReference type="PANTHER" id="PTHR38031">
    <property type="entry name" value="SULFUR CARRIER PROTEIN SLR0821-RELATED"/>
    <property type="match status" value="1"/>
</dbReference>
<dbReference type="AlphaFoldDB" id="A0A5B8VGA1"/>
<evidence type="ECO:0000313" key="1">
    <source>
        <dbReference type="EMBL" id="QEC70045.1"/>
    </source>
</evidence>
<gene>
    <name evidence="1" type="ORF">FRZ67_23085</name>
</gene>
<dbReference type="InterPro" id="IPR012675">
    <property type="entry name" value="Beta-grasp_dom_sf"/>
</dbReference>
<dbReference type="Gene3D" id="3.10.20.30">
    <property type="match status" value="1"/>
</dbReference>
<dbReference type="InterPro" id="IPR016155">
    <property type="entry name" value="Mopterin_synth/thiamin_S_b"/>
</dbReference>
<dbReference type="KEGG" id="pgin:FRZ67_23085"/>
<reference evidence="1 2" key="1">
    <citation type="journal article" date="2016" name="Int. J. Syst. Evol. Microbiol.">
        <title>Panacibacter ginsenosidivorans gen. nov., sp. nov., with ginsenoside converting activity isolated from soil of a ginseng field.</title>
        <authorList>
            <person name="Siddiqi M.Z."/>
            <person name="Muhammad Shafi S."/>
            <person name="Choi K.D."/>
            <person name="Im W.T."/>
        </authorList>
    </citation>
    <scope>NUCLEOTIDE SEQUENCE [LARGE SCALE GENOMIC DNA]</scope>
    <source>
        <strain evidence="1 2">Gsoil1550</strain>
    </source>
</reference>
<dbReference type="Pfam" id="PF02597">
    <property type="entry name" value="ThiS"/>
    <property type="match status" value="1"/>
</dbReference>
<keyword evidence="2" id="KW-1185">Reference proteome</keyword>
<dbReference type="EMBL" id="CP042435">
    <property type="protein sequence ID" value="QEC70045.1"/>
    <property type="molecule type" value="Genomic_DNA"/>
</dbReference>
<organism evidence="1 2">
    <name type="scientific">Panacibacter ginsenosidivorans</name>
    <dbReference type="NCBI Taxonomy" id="1813871"/>
    <lineage>
        <taxon>Bacteria</taxon>
        <taxon>Pseudomonadati</taxon>
        <taxon>Bacteroidota</taxon>
        <taxon>Chitinophagia</taxon>
        <taxon>Chitinophagales</taxon>
        <taxon>Chitinophagaceae</taxon>
        <taxon>Panacibacter</taxon>
    </lineage>
</organism>
<protein>
    <submittedName>
        <fullName evidence="1">MoaD/ThiS family protein</fullName>
    </submittedName>
</protein>
<sequence length="90" mass="10110">MPVVKFTKALKRFFPNLQDTPANGKSLLDVLGEMDTHYPGVKSYLLDEHGQLRKHVNIFIDGNMINDRNKLNDTFTTGSEIYIIQALSGG</sequence>
<dbReference type="PANTHER" id="PTHR38031:SF1">
    <property type="entry name" value="SULFUR CARRIER PROTEIN CYSO"/>
    <property type="match status" value="1"/>
</dbReference>
<name>A0A5B8VGA1_9BACT</name>
<proteinExistence type="predicted"/>